<evidence type="ECO:0000313" key="1">
    <source>
        <dbReference type="EMBL" id="AYB31926.1"/>
    </source>
</evidence>
<dbReference type="EMBL" id="CP032382">
    <property type="protein sequence ID" value="AYB31926.1"/>
    <property type="molecule type" value="Genomic_DNA"/>
</dbReference>
<reference evidence="2" key="1">
    <citation type="submission" date="2018-09" db="EMBL/GenBank/DDBJ databases">
        <title>Chryseolinea sp. KIS68-18 isolated from soil.</title>
        <authorList>
            <person name="Weon H.-Y."/>
            <person name="Kwon S.-W."/>
            <person name="Lee S.A."/>
        </authorList>
    </citation>
    <scope>NUCLEOTIDE SEQUENCE [LARGE SCALE GENOMIC DNA]</scope>
    <source>
        <strain evidence="2">KIS68-18</strain>
    </source>
</reference>
<protein>
    <submittedName>
        <fullName evidence="1">Uncharacterized protein</fullName>
    </submittedName>
</protein>
<sequence length="62" mass="7279">MAFFTLFPKNIEIQPISKIFYAILIPFSSLKFILRRGKCGANLEQSFKYFIVPVQIRGKFYV</sequence>
<dbReference type="Proteomes" id="UP000266183">
    <property type="component" value="Chromosome"/>
</dbReference>
<organism evidence="1 2">
    <name type="scientific">Chryseolinea soli</name>
    <dbReference type="NCBI Taxonomy" id="2321403"/>
    <lineage>
        <taxon>Bacteria</taxon>
        <taxon>Pseudomonadati</taxon>
        <taxon>Bacteroidota</taxon>
        <taxon>Cytophagia</taxon>
        <taxon>Cytophagales</taxon>
        <taxon>Fulvivirgaceae</taxon>
        <taxon>Chryseolinea</taxon>
    </lineage>
</organism>
<keyword evidence="2" id="KW-1185">Reference proteome</keyword>
<accession>A0A385SN52</accession>
<proteinExistence type="predicted"/>
<name>A0A385SN52_9BACT</name>
<evidence type="ECO:0000313" key="2">
    <source>
        <dbReference type="Proteomes" id="UP000266183"/>
    </source>
</evidence>
<gene>
    <name evidence="1" type="ORF">D4L85_15740</name>
</gene>
<dbReference type="KEGG" id="chk:D4L85_15740"/>
<dbReference type="AlphaFoldDB" id="A0A385SN52"/>